<gene>
    <name evidence="6" type="primary">LOC116294102</name>
</gene>
<dbReference type="GO" id="GO:0004089">
    <property type="term" value="F:carbonate dehydratase activity"/>
    <property type="evidence" value="ECO:0007669"/>
    <property type="project" value="InterPro"/>
</dbReference>
<feature type="signal peptide" evidence="3">
    <location>
        <begin position="1"/>
        <end position="22"/>
    </location>
</feature>
<dbReference type="PANTHER" id="PTHR18952">
    <property type="entry name" value="CARBONIC ANHYDRASE"/>
    <property type="match status" value="1"/>
</dbReference>
<evidence type="ECO:0000256" key="1">
    <source>
        <dbReference type="ARBA" id="ARBA00010718"/>
    </source>
</evidence>
<keyword evidence="2" id="KW-1133">Transmembrane helix</keyword>
<dbReference type="InterPro" id="IPR023561">
    <property type="entry name" value="Carbonic_anhydrase_a-class"/>
</dbReference>
<proteinExistence type="inferred from homology"/>
<dbReference type="CDD" id="cd00326">
    <property type="entry name" value="alpha_CA"/>
    <property type="match status" value="1"/>
</dbReference>
<reference evidence="6" key="1">
    <citation type="submission" date="2025-08" db="UniProtKB">
        <authorList>
            <consortium name="RefSeq"/>
        </authorList>
    </citation>
    <scope>IDENTIFICATION</scope>
    <source>
        <tissue evidence="6">Tentacle</tissue>
    </source>
</reference>
<dbReference type="Proteomes" id="UP000515163">
    <property type="component" value="Unplaced"/>
</dbReference>
<feature type="transmembrane region" description="Helical" evidence="2">
    <location>
        <begin position="552"/>
        <end position="574"/>
    </location>
</feature>
<dbReference type="KEGG" id="aten:116294102"/>
<keyword evidence="2" id="KW-0472">Membrane</keyword>
<dbReference type="RefSeq" id="XP_031557488.1">
    <property type="nucleotide sequence ID" value="XM_031701628.1"/>
</dbReference>
<dbReference type="PROSITE" id="PS51144">
    <property type="entry name" value="ALPHA_CA_2"/>
    <property type="match status" value="1"/>
</dbReference>
<dbReference type="InterPro" id="IPR036398">
    <property type="entry name" value="CA_dom_sf"/>
</dbReference>
<dbReference type="Gene3D" id="3.10.200.10">
    <property type="entry name" value="Alpha carbonic anhydrase"/>
    <property type="match status" value="1"/>
</dbReference>
<dbReference type="InterPro" id="IPR001148">
    <property type="entry name" value="CA_dom"/>
</dbReference>
<dbReference type="OrthoDB" id="429145at2759"/>
<dbReference type="Pfam" id="PF00194">
    <property type="entry name" value="Carb_anhydrase"/>
    <property type="match status" value="1"/>
</dbReference>
<dbReference type="SMART" id="SM01057">
    <property type="entry name" value="Carb_anhydrase"/>
    <property type="match status" value="1"/>
</dbReference>
<dbReference type="InParanoid" id="A0A6P8HQY5"/>
<dbReference type="GeneID" id="116294102"/>
<protein>
    <submittedName>
        <fullName evidence="6">Uncharacterized protein LOC116294102</fullName>
    </submittedName>
</protein>
<name>A0A6P8HQY5_ACTTE</name>
<comment type="similarity">
    <text evidence="1">Belongs to the alpha-carbonic anhydrase family.</text>
</comment>
<keyword evidence="5" id="KW-1185">Reference proteome</keyword>
<evidence type="ECO:0000256" key="2">
    <source>
        <dbReference type="SAM" id="Phobius"/>
    </source>
</evidence>
<dbReference type="GO" id="GO:0006730">
    <property type="term" value="P:one-carbon metabolic process"/>
    <property type="evidence" value="ECO:0007669"/>
    <property type="project" value="TreeGrafter"/>
</dbReference>
<dbReference type="AlphaFoldDB" id="A0A6P8HQY5"/>
<keyword evidence="3" id="KW-0732">Signal</keyword>
<keyword evidence="2" id="KW-0812">Transmembrane</keyword>
<evidence type="ECO:0000256" key="3">
    <source>
        <dbReference type="SAM" id="SignalP"/>
    </source>
</evidence>
<accession>A0A6P8HQY5</accession>
<feature type="chain" id="PRO_5028213496" evidence="3">
    <location>
        <begin position="23"/>
        <end position="599"/>
    </location>
</feature>
<dbReference type="PANTHER" id="PTHR18952:SF208">
    <property type="entry name" value="CARBONIC ANHYDRASE XA-RELATED"/>
    <property type="match status" value="1"/>
</dbReference>
<evidence type="ECO:0000313" key="5">
    <source>
        <dbReference type="Proteomes" id="UP000515163"/>
    </source>
</evidence>
<evidence type="ECO:0000313" key="6">
    <source>
        <dbReference type="RefSeq" id="XP_031557488.1"/>
    </source>
</evidence>
<dbReference type="SUPFAM" id="SSF51069">
    <property type="entry name" value="Carbonic anhydrase"/>
    <property type="match status" value="1"/>
</dbReference>
<organism evidence="5 6">
    <name type="scientific">Actinia tenebrosa</name>
    <name type="common">Australian red waratah sea anemone</name>
    <dbReference type="NCBI Taxonomy" id="6105"/>
    <lineage>
        <taxon>Eukaryota</taxon>
        <taxon>Metazoa</taxon>
        <taxon>Cnidaria</taxon>
        <taxon>Anthozoa</taxon>
        <taxon>Hexacorallia</taxon>
        <taxon>Actiniaria</taxon>
        <taxon>Actiniidae</taxon>
        <taxon>Actinia</taxon>
    </lineage>
</organism>
<dbReference type="GO" id="GO:0008270">
    <property type="term" value="F:zinc ion binding"/>
    <property type="evidence" value="ECO:0007669"/>
    <property type="project" value="InterPro"/>
</dbReference>
<feature type="domain" description="Alpha-carbonic anhydrase" evidence="4">
    <location>
        <begin position="25"/>
        <end position="272"/>
    </location>
</feature>
<sequence>MTQSANTLLFLTFLGVICSFKASDEGWSYYKPNGPDTWSSNYPQCGGPQQSPVNIIPIQVKYDGMDELKIQYQNDTALNLSYKGKAIRGAVLSDAFVVTGAGLEANFRLKEFHFHVGSQNSRGSEHQISGKAFPMEVQLIHYDIIGQSSRALVLSVLFTLQNKDNLALNGIISRLQNCSCKGDSIIIPSFSVKSLLPKDITQFYRYSGSLTTPQCNDSEWLLFHETAPISERQLKTFREVHRDSPQSESPAHLVDNFRPVQPLNKRIVKRNFDHLQFHCGKKSVTTADCRQTVTGHDVFYEVEVQPCTLPVSINFRISVPVLGFEYSKTLFEDQRIPIPIANLNYGATTEMHFHSNGPRAGYLHVTVYQAPLSASQESNKTKVIDEYFQVNGVCQRANCSVDSWDKHWCTSTIGFGNDSLSIGFSSVINDPCRSSSMMVKIYRQDSEKKWTLTGIQNLVDKQTCTVNLTKSIVVKEDRNVVRSRRDVTMETRWSVVTMDAHIDKIPDLSLNFMLFFQTTYNGGHYLIFNESYIYPSGYCNSPKPGSKTGRKVAIGVSVVLVMLLIIGITGVLLYRNRKAYFGHRPALVDEIDIQDADTL</sequence>
<evidence type="ECO:0000259" key="4">
    <source>
        <dbReference type="PROSITE" id="PS51144"/>
    </source>
</evidence>